<protein>
    <submittedName>
        <fullName evidence="1">Uncharacterized protein</fullName>
    </submittedName>
</protein>
<comment type="caution">
    <text evidence="1">The sequence shown here is derived from an EMBL/GenBank/DDBJ whole genome shotgun (WGS) entry which is preliminary data.</text>
</comment>
<dbReference type="EMBL" id="LAZR01002335">
    <property type="protein sequence ID" value="KKN31370.1"/>
    <property type="molecule type" value="Genomic_DNA"/>
</dbReference>
<organism evidence="1">
    <name type="scientific">marine sediment metagenome</name>
    <dbReference type="NCBI Taxonomy" id="412755"/>
    <lineage>
        <taxon>unclassified sequences</taxon>
        <taxon>metagenomes</taxon>
        <taxon>ecological metagenomes</taxon>
    </lineage>
</organism>
<gene>
    <name evidence="1" type="ORF">LCGC14_0824710</name>
</gene>
<proteinExistence type="predicted"/>
<name>A0A0F9PHR8_9ZZZZ</name>
<reference evidence="1" key="1">
    <citation type="journal article" date="2015" name="Nature">
        <title>Complex archaea that bridge the gap between prokaryotes and eukaryotes.</title>
        <authorList>
            <person name="Spang A."/>
            <person name="Saw J.H."/>
            <person name="Jorgensen S.L."/>
            <person name="Zaremba-Niedzwiedzka K."/>
            <person name="Martijn J."/>
            <person name="Lind A.E."/>
            <person name="van Eijk R."/>
            <person name="Schleper C."/>
            <person name="Guy L."/>
            <person name="Ettema T.J."/>
        </authorList>
    </citation>
    <scope>NUCLEOTIDE SEQUENCE</scope>
</reference>
<evidence type="ECO:0000313" key="1">
    <source>
        <dbReference type="EMBL" id="KKN31370.1"/>
    </source>
</evidence>
<sequence>MQNNQVKNNPNDKNLEIYSPFKQAFEKYPFIIIIGKYDHTLGPRVLFSPIPLRNEEFVRNLLRDALNTINQFVMLDFNLFYAQIYKIEIEDLSARGGKQLYAIILLRDAEYPIIPILHFKRIGMIFHKIERKKILSDDKKAFEEFFKKVNEIYMKKDEILPLESINMQIRSGINTIQGFGELLIDQNINGKISRHKIIKYVEMMLDSCNDIMEALEKQFPQHHNE</sequence>
<dbReference type="AlphaFoldDB" id="A0A0F9PHR8"/>
<accession>A0A0F9PHR8</accession>